<feature type="region of interest" description="Disordered" evidence="3">
    <location>
        <begin position="19"/>
        <end position="71"/>
    </location>
</feature>
<reference evidence="5 6" key="1">
    <citation type="submission" date="2024-04" db="EMBL/GenBank/DDBJ databases">
        <authorList>
            <consortium name="Genoscope - CEA"/>
            <person name="William W."/>
        </authorList>
    </citation>
    <scope>NUCLEOTIDE SEQUENCE [LARGE SCALE GENOMIC DNA]</scope>
</reference>
<dbReference type="PANTHER" id="PTHR46052:SF1">
    <property type="entry name" value="PHOSDUCIN-LIKE PROTEIN"/>
    <property type="match status" value="1"/>
</dbReference>
<keyword evidence="2" id="KW-0597">Phosphoprotein</keyword>
<dbReference type="Pfam" id="PF02114">
    <property type="entry name" value="Phosducin"/>
    <property type="match status" value="1"/>
</dbReference>
<dbReference type="EMBL" id="CAXITT010000175">
    <property type="protein sequence ID" value="CAL1534546.1"/>
    <property type="molecule type" value="Genomic_DNA"/>
</dbReference>
<dbReference type="AlphaFoldDB" id="A0AAV2HQY2"/>
<feature type="compositionally biased region" description="Acidic residues" evidence="3">
    <location>
        <begin position="21"/>
        <end position="38"/>
    </location>
</feature>
<dbReference type="CDD" id="cd02987">
    <property type="entry name" value="Phd_like_Phd"/>
    <property type="match status" value="1"/>
</dbReference>
<dbReference type="InterPro" id="IPR036249">
    <property type="entry name" value="Thioredoxin-like_sf"/>
</dbReference>
<dbReference type="Gene3D" id="1.10.168.10">
    <property type="entry name" value="Phosducin, domain 2"/>
    <property type="match status" value="1"/>
</dbReference>
<gene>
    <name evidence="5" type="ORF">GSLYS_00008506001</name>
</gene>
<dbReference type="InterPro" id="IPR023196">
    <property type="entry name" value="Phosducin_N_dom_sf"/>
</dbReference>
<dbReference type="InterPro" id="IPR001200">
    <property type="entry name" value="Phosducin"/>
</dbReference>
<dbReference type="GO" id="GO:0008277">
    <property type="term" value="P:regulation of G protein-coupled receptor signaling pathway"/>
    <property type="evidence" value="ECO:0007669"/>
    <property type="project" value="InterPro"/>
</dbReference>
<dbReference type="SUPFAM" id="SSF52833">
    <property type="entry name" value="Thioredoxin-like"/>
    <property type="match status" value="1"/>
</dbReference>
<dbReference type="Proteomes" id="UP001497497">
    <property type="component" value="Unassembled WGS sequence"/>
</dbReference>
<dbReference type="PANTHER" id="PTHR46052">
    <property type="entry name" value="PHOSDUCIN-LIKE PROTEIN"/>
    <property type="match status" value="1"/>
</dbReference>
<evidence type="ECO:0000259" key="4">
    <source>
        <dbReference type="Pfam" id="PF02114"/>
    </source>
</evidence>
<feature type="domain" description="Phosducin" evidence="4">
    <location>
        <begin position="51"/>
        <end position="277"/>
    </location>
</feature>
<feature type="compositionally biased region" description="Basic and acidic residues" evidence="3">
    <location>
        <begin position="39"/>
        <end position="48"/>
    </location>
</feature>
<proteinExistence type="inferred from homology"/>
<dbReference type="InterPro" id="IPR051499">
    <property type="entry name" value="Phosducin-like_reg"/>
</dbReference>
<evidence type="ECO:0000256" key="2">
    <source>
        <dbReference type="ARBA" id="ARBA00022553"/>
    </source>
</evidence>
<dbReference type="InterPro" id="IPR024253">
    <property type="entry name" value="Phosducin_thioredoxin-like_dom"/>
</dbReference>
<evidence type="ECO:0000313" key="5">
    <source>
        <dbReference type="EMBL" id="CAL1534546.1"/>
    </source>
</evidence>
<name>A0AAV2HQY2_LYMST</name>
<protein>
    <recommendedName>
        <fullName evidence="4">Phosducin domain-containing protein</fullName>
    </recommendedName>
</protein>
<sequence length="305" mass="34735">MSLGLDDKLLGEKVHYYCSSSEDEGGESSDAESGDDANEGDHYQKSSVKEASSYSEPLKAENNGMVTNTGPKGVIKDWQEFKRLETEKRKENEKERNLLAKKLTLTCRSHLNDEKEKEEDEQFLAELEDIEDEFIKEYRLLRIEEMRKALSNLPKFGKLIALKANNFLEEVDGENGNVTIVVHIYKEGFSACDTMNGCLMCLADEYPMIKFCKISASDARMSFKFAEKGVPALLIYKNKELIGNFVRLREEFGDDFFANDVESFLQEHQFLPSKDSVCTIRDKRTGEIRGTLQEDEDSGSDFDVD</sequence>
<evidence type="ECO:0000256" key="1">
    <source>
        <dbReference type="ARBA" id="ARBA00009686"/>
    </source>
</evidence>
<evidence type="ECO:0000313" key="6">
    <source>
        <dbReference type="Proteomes" id="UP001497497"/>
    </source>
</evidence>
<comment type="caution">
    <text evidence="5">The sequence shown here is derived from an EMBL/GenBank/DDBJ whole genome shotgun (WGS) entry which is preliminary data.</text>
</comment>
<evidence type="ECO:0000256" key="3">
    <source>
        <dbReference type="SAM" id="MobiDB-lite"/>
    </source>
</evidence>
<dbReference type="Gene3D" id="3.40.30.10">
    <property type="entry name" value="Glutaredoxin"/>
    <property type="match status" value="1"/>
</dbReference>
<organism evidence="5 6">
    <name type="scientific">Lymnaea stagnalis</name>
    <name type="common">Great pond snail</name>
    <name type="synonym">Helix stagnalis</name>
    <dbReference type="NCBI Taxonomy" id="6523"/>
    <lineage>
        <taxon>Eukaryota</taxon>
        <taxon>Metazoa</taxon>
        <taxon>Spiralia</taxon>
        <taxon>Lophotrochozoa</taxon>
        <taxon>Mollusca</taxon>
        <taxon>Gastropoda</taxon>
        <taxon>Heterobranchia</taxon>
        <taxon>Euthyneura</taxon>
        <taxon>Panpulmonata</taxon>
        <taxon>Hygrophila</taxon>
        <taxon>Lymnaeoidea</taxon>
        <taxon>Lymnaeidae</taxon>
        <taxon>Lymnaea</taxon>
    </lineage>
</organism>
<keyword evidence="6" id="KW-1185">Reference proteome</keyword>
<comment type="similarity">
    <text evidence="1">Belongs to the phosducin family.</text>
</comment>
<dbReference type="PRINTS" id="PR00677">
    <property type="entry name" value="PHOSDUCIN"/>
</dbReference>
<accession>A0AAV2HQY2</accession>